<proteinExistence type="predicted"/>
<name>A0A6A0AGI7_HAELA</name>
<evidence type="ECO:0000313" key="3">
    <source>
        <dbReference type="Proteomes" id="UP000485058"/>
    </source>
</evidence>
<comment type="caution">
    <text evidence="2">The sequence shown here is derived from an EMBL/GenBank/DDBJ whole genome shotgun (WGS) entry which is preliminary data.</text>
</comment>
<keyword evidence="3" id="KW-1185">Reference proteome</keyword>
<evidence type="ECO:0000313" key="2">
    <source>
        <dbReference type="EMBL" id="GFH31758.1"/>
    </source>
</evidence>
<organism evidence="2 3">
    <name type="scientific">Haematococcus lacustris</name>
    <name type="common">Green alga</name>
    <name type="synonym">Haematococcus pluvialis</name>
    <dbReference type="NCBI Taxonomy" id="44745"/>
    <lineage>
        <taxon>Eukaryota</taxon>
        <taxon>Viridiplantae</taxon>
        <taxon>Chlorophyta</taxon>
        <taxon>core chlorophytes</taxon>
        <taxon>Chlorophyceae</taxon>
        <taxon>CS clade</taxon>
        <taxon>Chlamydomonadales</taxon>
        <taxon>Haematococcaceae</taxon>
        <taxon>Haematococcus</taxon>
    </lineage>
</organism>
<gene>
    <name evidence="2" type="ORF">HaLaN_30864</name>
</gene>
<dbReference type="EMBL" id="BLLF01005913">
    <property type="protein sequence ID" value="GFH31758.1"/>
    <property type="molecule type" value="Genomic_DNA"/>
</dbReference>
<accession>A0A6A0AGI7</accession>
<feature type="compositionally biased region" description="Low complexity" evidence="1">
    <location>
        <begin position="59"/>
        <end position="68"/>
    </location>
</feature>
<sequence length="91" mass="9677">MQRNTQLAAPQLEELEARCALAAWGPSLEPDNRLQPALPLGLVAWLAHKLGLDMQQVSGAPAAAGTGPSQPLDAPASRLDPRQYSLTQLLL</sequence>
<dbReference type="Proteomes" id="UP000485058">
    <property type="component" value="Unassembled WGS sequence"/>
</dbReference>
<protein>
    <submittedName>
        <fullName evidence="2">Uncharacterized protein</fullName>
    </submittedName>
</protein>
<feature type="region of interest" description="Disordered" evidence="1">
    <location>
        <begin position="59"/>
        <end position="79"/>
    </location>
</feature>
<dbReference type="AlphaFoldDB" id="A0A6A0AGI7"/>
<reference evidence="2 3" key="1">
    <citation type="submission" date="2020-02" db="EMBL/GenBank/DDBJ databases">
        <title>Draft genome sequence of Haematococcus lacustris strain NIES-144.</title>
        <authorList>
            <person name="Morimoto D."/>
            <person name="Nakagawa S."/>
            <person name="Yoshida T."/>
            <person name="Sawayama S."/>
        </authorList>
    </citation>
    <scope>NUCLEOTIDE SEQUENCE [LARGE SCALE GENOMIC DNA]</scope>
    <source>
        <strain evidence="2 3">NIES-144</strain>
    </source>
</reference>
<evidence type="ECO:0000256" key="1">
    <source>
        <dbReference type="SAM" id="MobiDB-lite"/>
    </source>
</evidence>